<dbReference type="SMART" id="SM00304">
    <property type="entry name" value="HAMP"/>
    <property type="match status" value="2"/>
</dbReference>
<keyword evidence="2" id="KW-1003">Cell membrane</keyword>
<dbReference type="Pfam" id="PF00015">
    <property type="entry name" value="MCPsignal"/>
    <property type="match status" value="1"/>
</dbReference>
<dbReference type="AlphaFoldDB" id="A0A348HB92"/>
<feature type="transmembrane region" description="Helical" evidence="12">
    <location>
        <begin position="187"/>
        <end position="210"/>
    </location>
</feature>
<dbReference type="PRINTS" id="PR00260">
    <property type="entry name" value="CHEMTRNSDUCR"/>
</dbReference>
<evidence type="ECO:0000256" key="11">
    <source>
        <dbReference type="PROSITE-ProRule" id="PRU00284"/>
    </source>
</evidence>
<dbReference type="EMBL" id="AP018933">
    <property type="protein sequence ID" value="BBG28894.1"/>
    <property type="molecule type" value="Genomic_DNA"/>
</dbReference>
<evidence type="ECO:0000313" key="15">
    <source>
        <dbReference type="EMBL" id="BBG28894.1"/>
    </source>
</evidence>
<evidence type="ECO:0000256" key="8">
    <source>
        <dbReference type="ARBA" id="ARBA00023136"/>
    </source>
</evidence>
<dbReference type="InterPro" id="IPR004090">
    <property type="entry name" value="Chemotax_Me-accpt_rcpt"/>
</dbReference>
<dbReference type="Proteomes" id="UP000267342">
    <property type="component" value="Chromosome"/>
</dbReference>
<evidence type="ECO:0000256" key="3">
    <source>
        <dbReference type="ARBA" id="ARBA00022481"/>
    </source>
</evidence>
<evidence type="ECO:0000256" key="6">
    <source>
        <dbReference type="ARBA" id="ARBA00022692"/>
    </source>
</evidence>
<dbReference type="Pfam" id="PF00672">
    <property type="entry name" value="HAMP"/>
    <property type="match status" value="1"/>
</dbReference>
<dbReference type="InterPro" id="IPR003660">
    <property type="entry name" value="HAMP_dom"/>
</dbReference>
<keyword evidence="9 11" id="KW-0807">Transducer</keyword>
<evidence type="ECO:0000256" key="1">
    <source>
        <dbReference type="ARBA" id="ARBA00004429"/>
    </source>
</evidence>
<dbReference type="KEGG" id="zpl:ZBT109_0094"/>
<dbReference type="InterPro" id="IPR003122">
    <property type="entry name" value="Tar_rcpt_lig-bd"/>
</dbReference>
<organism evidence="15 16">
    <name type="scientific">Zymobacter palmae</name>
    <dbReference type="NCBI Taxonomy" id="33074"/>
    <lineage>
        <taxon>Bacteria</taxon>
        <taxon>Pseudomonadati</taxon>
        <taxon>Pseudomonadota</taxon>
        <taxon>Gammaproteobacteria</taxon>
        <taxon>Oceanospirillales</taxon>
        <taxon>Halomonadaceae</taxon>
        <taxon>Zymobacter group</taxon>
        <taxon>Zymobacter</taxon>
    </lineage>
</organism>
<dbReference type="PROSITE" id="PS50111">
    <property type="entry name" value="CHEMOTAXIS_TRANSDUC_2"/>
    <property type="match status" value="1"/>
</dbReference>
<keyword evidence="7 12" id="KW-1133">Transmembrane helix</keyword>
<dbReference type="PANTHER" id="PTHR43531:SF5">
    <property type="entry name" value="METHYL-ACCEPTING CHEMOTAXIS PROTEIN III"/>
    <property type="match status" value="1"/>
</dbReference>
<evidence type="ECO:0000256" key="10">
    <source>
        <dbReference type="ARBA" id="ARBA00029447"/>
    </source>
</evidence>
<keyword evidence="8 12" id="KW-0472">Membrane</keyword>
<feature type="domain" description="HAMP" evidence="14">
    <location>
        <begin position="212"/>
        <end position="264"/>
    </location>
</feature>
<dbReference type="GO" id="GO:0007165">
    <property type="term" value="P:signal transduction"/>
    <property type="evidence" value="ECO:0007669"/>
    <property type="project" value="UniProtKB-KW"/>
</dbReference>
<evidence type="ECO:0000256" key="12">
    <source>
        <dbReference type="SAM" id="Phobius"/>
    </source>
</evidence>
<name>A0A348HB92_9GAMM</name>
<dbReference type="Pfam" id="PF02203">
    <property type="entry name" value="TarH"/>
    <property type="match status" value="1"/>
</dbReference>
<dbReference type="OrthoDB" id="2489132at2"/>
<dbReference type="InterPro" id="IPR004089">
    <property type="entry name" value="MCPsignal_dom"/>
</dbReference>
<evidence type="ECO:0000256" key="9">
    <source>
        <dbReference type="ARBA" id="ARBA00023224"/>
    </source>
</evidence>
<dbReference type="STRING" id="1123510.GCA_000620025_00183"/>
<dbReference type="CDD" id="cd11386">
    <property type="entry name" value="MCP_signal"/>
    <property type="match status" value="1"/>
</dbReference>
<dbReference type="GO" id="GO:0006935">
    <property type="term" value="P:chemotaxis"/>
    <property type="evidence" value="ECO:0007669"/>
    <property type="project" value="UniProtKB-KW"/>
</dbReference>
<evidence type="ECO:0000256" key="4">
    <source>
        <dbReference type="ARBA" id="ARBA00022500"/>
    </source>
</evidence>
<evidence type="ECO:0000256" key="2">
    <source>
        <dbReference type="ARBA" id="ARBA00022475"/>
    </source>
</evidence>
<dbReference type="SUPFAM" id="SSF58104">
    <property type="entry name" value="Methyl-accepting chemotaxis protein (MCP) signaling domain"/>
    <property type="match status" value="1"/>
</dbReference>
<dbReference type="FunFam" id="1.10.287.950:FF:000001">
    <property type="entry name" value="Methyl-accepting chemotaxis sensory transducer"/>
    <property type="match status" value="1"/>
</dbReference>
<protein>
    <submittedName>
        <fullName evidence="15">Methyl-accepting chemotaxis protein</fullName>
    </submittedName>
</protein>
<dbReference type="GO" id="GO:0004888">
    <property type="term" value="F:transmembrane signaling receptor activity"/>
    <property type="evidence" value="ECO:0007669"/>
    <property type="project" value="InterPro"/>
</dbReference>
<keyword evidence="5" id="KW-0997">Cell inner membrane</keyword>
<dbReference type="Gene3D" id="1.10.287.950">
    <property type="entry name" value="Methyl-accepting chemotaxis protein"/>
    <property type="match status" value="1"/>
</dbReference>
<feature type="domain" description="Methyl-accepting transducer" evidence="13">
    <location>
        <begin position="269"/>
        <end position="498"/>
    </location>
</feature>
<evidence type="ECO:0000259" key="13">
    <source>
        <dbReference type="PROSITE" id="PS50111"/>
    </source>
</evidence>
<keyword evidence="6 12" id="KW-0812">Transmembrane</keyword>
<dbReference type="SMART" id="SM00283">
    <property type="entry name" value="MA"/>
    <property type="match status" value="1"/>
</dbReference>
<comment type="subcellular location">
    <subcellularLocation>
        <location evidence="1">Cell inner membrane</location>
        <topology evidence="1">Multi-pass membrane protein</topology>
    </subcellularLocation>
</comment>
<sequence length="517" mass="56542">MKMQDRKLSTLLTVALGGILLLFALIIGTNSVVLHESEELSQAAEKELKLTRTLESSMGYLHLSRIALHRAVSAAVMKDTEEFRQQEARIKELLQLSDQQLDHFRQQEDDSPEMLDSLVAARQKLIDQSILPTLAALHNNEITKADQLTLGAKNIDPQLVKSVEAIQTVREKHQADVSQKSRQQVRLSYYIMAFSGLFSALVCGIIFIGVRRMIIKPLDEIQDRFRQIAQGNLSEPIHDRGRNEIGRLFSTLRDMQSDLGMIVGQVRNNSIKLHDHVRDLVTRNQDLASRTEQQAASLEEAAASVDELSSTVEHNTTNTAQVSALSADAADIARNGGQEMRQVVDNMNDIATRAEEIASIVGMIDSISFQTNLLALNASIEAARAGEHGRGFAVVAGEVRMLATRSADSARSIRTLIDGVTTQIKSGGQVAHTAGNTIEEAVKSITQVNQLIADIAAASKEQAMGIRQVSQVVTEMDGVTQQNATLVEQASSSMTSLEGQAADMASLVERFRLAKES</sequence>
<dbReference type="GO" id="GO:0005886">
    <property type="term" value="C:plasma membrane"/>
    <property type="evidence" value="ECO:0007669"/>
    <property type="project" value="UniProtKB-SubCell"/>
</dbReference>
<dbReference type="CDD" id="cd06225">
    <property type="entry name" value="HAMP"/>
    <property type="match status" value="1"/>
</dbReference>
<dbReference type="RefSeq" id="WP_084261704.1">
    <property type="nucleotide sequence ID" value="NZ_AP018933.1"/>
</dbReference>
<evidence type="ECO:0000259" key="14">
    <source>
        <dbReference type="PROSITE" id="PS50885"/>
    </source>
</evidence>
<evidence type="ECO:0000256" key="5">
    <source>
        <dbReference type="ARBA" id="ARBA00022519"/>
    </source>
</evidence>
<keyword evidence="16" id="KW-1185">Reference proteome</keyword>
<evidence type="ECO:0000313" key="16">
    <source>
        <dbReference type="Proteomes" id="UP000267342"/>
    </source>
</evidence>
<keyword evidence="3" id="KW-0488">Methylation</keyword>
<reference evidence="15 16" key="1">
    <citation type="submission" date="2018-09" db="EMBL/GenBank/DDBJ databases">
        <title>Zymobacter palmae IAM14233 (=T109) whole genome analysis.</title>
        <authorList>
            <person name="Yanase H."/>
        </authorList>
    </citation>
    <scope>NUCLEOTIDE SEQUENCE [LARGE SCALE GENOMIC DNA]</scope>
    <source>
        <strain evidence="15 16">IAM14233</strain>
    </source>
</reference>
<accession>A0A348HB92</accession>
<gene>
    <name evidence="15" type="ORF">ZBT109_0094</name>
</gene>
<dbReference type="PANTHER" id="PTHR43531">
    <property type="entry name" value="PROTEIN ICFG"/>
    <property type="match status" value="1"/>
</dbReference>
<proteinExistence type="inferred from homology"/>
<keyword evidence="4" id="KW-0145">Chemotaxis</keyword>
<evidence type="ECO:0000256" key="7">
    <source>
        <dbReference type="ARBA" id="ARBA00022989"/>
    </source>
</evidence>
<comment type="similarity">
    <text evidence="10">Belongs to the methyl-accepting chemotaxis (MCP) protein family.</text>
</comment>
<dbReference type="InterPro" id="IPR051310">
    <property type="entry name" value="MCP_chemotaxis"/>
</dbReference>
<dbReference type="PROSITE" id="PS50885">
    <property type="entry name" value="HAMP"/>
    <property type="match status" value="1"/>
</dbReference>